<accession>A0A6J4IRX2</accession>
<feature type="domain" description="Response regulatory" evidence="3">
    <location>
        <begin position="12"/>
        <end position="129"/>
    </location>
</feature>
<dbReference type="Gene3D" id="3.40.50.2300">
    <property type="match status" value="1"/>
</dbReference>
<dbReference type="SMART" id="SM00448">
    <property type="entry name" value="REC"/>
    <property type="match status" value="1"/>
</dbReference>
<dbReference type="PANTHER" id="PTHR44591:SF21">
    <property type="entry name" value="TWO-COMPONENT RESPONSE REGULATOR"/>
    <property type="match status" value="1"/>
</dbReference>
<protein>
    <recommendedName>
        <fullName evidence="3">Response regulatory domain-containing protein</fullName>
    </recommendedName>
</protein>
<dbReference type="InterPro" id="IPR001789">
    <property type="entry name" value="Sig_transdc_resp-reg_receiver"/>
</dbReference>
<proteinExistence type="predicted"/>
<evidence type="ECO:0000313" key="4">
    <source>
        <dbReference type="EMBL" id="CAA9259913.1"/>
    </source>
</evidence>
<feature type="modified residue" description="4-aspartylphosphate" evidence="2">
    <location>
        <position position="62"/>
    </location>
</feature>
<sequence>MTETAAPAPAPTVLVVEDEALVAMMVADALAEAGYRPACTPDGRTGLPAAGSGAEATAAVVDLRLADGFDGRWVVRDLRERRPDLPVVVITGFHPEAPQADLRGLGGPTLRLCKPFDGDGLAHSVSAVLVAPAAPATTPRRRRTDVSK</sequence>
<reference evidence="4" key="1">
    <citation type="submission" date="2020-02" db="EMBL/GenBank/DDBJ databases">
        <authorList>
            <person name="Meier V. D."/>
        </authorList>
    </citation>
    <scope>NUCLEOTIDE SEQUENCE</scope>
    <source>
        <strain evidence="4">AVDCRST_MAG04</strain>
    </source>
</reference>
<dbReference type="PANTHER" id="PTHR44591">
    <property type="entry name" value="STRESS RESPONSE REGULATOR PROTEIN 1"/>
    <property type="match status" value="1"/>
</dbReference>
<keyword evidence="1 2" id="KW-0597">Phosphoprotein</keyword>
<dbReference type="Pfam" id="PF00072">
    <property type="entry name" value="Response_reg"/>
    <property type="match status" value="1"/>
</dbReference>
<dbReference type="InterPro" id="IPR050595">
    <property type="entry name" value="Bact_response_regulator"/>
</dbReference>
<dbReference type="AlphaFoldDB" id="A0A6J4IRX2"/>
<dbReference type="PROSITE" id="PS50110">
    <property type="entry name" value="RESPONSE_REGULATORY"/>
    <property type="match status" value="1"/>
</dbReference>
<evidence type="ECO:0000256" key="1">
    <source>
        <dbReference type="ARBA" id="ARBA00022553"/>
    </source>
</evidence>
<evidence type="ECO:0000256" key="2">
    <source>
        <dbReference type="PROSITE-ProRule" id="PRU00169"/>
    </source>
</evidence>
<evidence type="ECO:0000259" key="3">
    <source>
        <dbReference type="PROSITE" id="PS50110"/>
    </source>
</evidence>
<dbReference type="EMBL" id="CADCTL010000178">
    <property type="protein sequence ID" value="CAA9259913.1"/>
    <property type="molecule type" value="Genomic_DNA"/>
</dbReference>
<organism evidence="4">
    <name type="scientific">uncultured Acetobacteraceae bacterium</name>
    <dbReference type="NCBI Taxonomy" id="169975"/>
    <lineage>
        <taxon>Bacteria</taxon>
        <taxon>Pseudomonadati</taxon>
        <taxon>Pseudomonadota</taxon>
        <taxon>Alphaproteobacteria</taxon>
        <taxon>Acetobacterales</taxon>
        <taxon>Acetobacteraceae</taxon>
        <taxon>environmental samples</taxon>
    </lineage>
</organism>
<gene>
    <name evidence="4" type="ORF">AVDCRST_MAG04-2512</name>
</gene>
<dbReference type="InterPro" id="IPR011006">
    <property type="entry name" value="CheY-like_superfamily"/>
</dbReference>
<dbReference type="SUPFAM" id="SSF52172">
    <property type="entry name" value="CheY-like"/>
    <property type="match status" value="1"/>
</dbReference>
<dbReference type="GO" id="GO:0000160">
    <property type="term" value="P:phosphorelay signal transduction system"/>
    <property type="evidence" value="ECO:0007669"/>
    <property type="project" value="InterPro"/>
</dbReference>
<name>A0A6J4IRX2_9PROT</name>